<evidence type="ECO:0000313" key="1">
    <source>
        <dbReference type="EMBL" id="VAW71489.1"/>
    </source>
</evidence>
<protein>
    <submittedName>
        <fullName evidence="1">Uncharacterized protein</fullName>
    </submittedName>
</protein>
<dbReference type="EMBL" id="UOFL01000022">
    <property type="protein sequence ID" value="VAW71489.1"/>
    <property type="molecule type" value="Genomic_DNA"/>
</dbReference>
<accession>A0A3B0YBD2</accession>
<organism evidence="1">
    <name type="scientific">hydrothermal vent metagenome</name>
    <dbReference type="NCBI Taxonomy" id="652676"/>
    <lineage>
        <taxon>unclassified sequences</taxon>
        <taxon>metagenomes</taxon>
        <taxon>ecological metagenomes</taxon>
    </lineage>
</organism>
<gene>
    <name evidence="1" type="ORF">MNBD_GAMMA12-3811</name>
</gene>
<reference evidence="1" key="1">
    <citation type="submission" date="2018-06" db="EMBL/GenBank/DDBJ databases">
        <authorList>
            <person name="Zhirakovskaya E."/>
        </authorList>
    </citation>
    <scope>NUCLEOTIDE SEQUENCE</scope>
</reference>
<sequence>MIHLTRVVETFPSVRIPCEAQMLPTEVSLIAQLRHGAGNHLYESISTRQESHIEFVDELDEPSAKIAGTHYLL</sequence>
<dbReference type="AlphaFoldDB" id="A0A3B0YBD2"/>
<proteinExistence type="predicted"/>
<name>A0A3B0YBD2_9ZZZZ</name>